<feature type="compositionally biased region" description="Basic and acidic residues" evidence="1">
    <location>
        <begin position="24"/>
        <end position="33"/>
    </location>
</feature>
<evidence type="ECO:0000256" key="1">
    <source>
        <dbReference type="SAM" id="MobiDB-lite"/>
    </source>
</evidence>
<sequence length="379" mass="41094">MRRRRAAGAGSGHNGQARRMRTGVCEEQHEKDGGQSAPTRCNRGRVLDGIGGDVGDICCLWVVIGQYRMFFEHAVAYGVPHYASQNVRVGDPAPKTSQGGARNGGSCDITVSSQGLPTCGPQTGLPRSQRVGYEAINHVNSGTDVEAADETSDDTTATCCRENAPFVTFLSNLSGRMEAGHCLCLRLTDDRDGDRSGFTCLIRSCGRSRMLLIIVRIPPSTRKSRGGQKRRCKAMIGQAVRAVHCAAATRRAASGGWRWSWFAANKPVARSLSRMIVHGRVHRDSRQEWLNCGEWNLMQISWQASATKGCGGRPQQRPHEGQWGCIALSPEGGSNDVALQENIASRSTMTVHAVGVGRLSTPNLETAAIHEARRMLDDN</sequence>
<feature type="region of interest" description="Disordered" evidence="1">
    <location>
        <begin position="1"/>
        <end position="42"/>
    </location>
</feature>
<organism evidence="2 3">
    <name type="scientific">Myriangium duriaei CBS 260.36</name>
    <dbReference type="NCBI Taxonomy" id="1168546"/>
    <lineage>
        <taxon>Eukaryota</taxon>
        <taxon>Fungi</taxon>
        <taxon>Dikarya</taxon>
        <taxon>Ascomycota</taxon>
        <taxon>Pezizomycotina</taxon>
        <taxon>Dothideomycetes</taxon>
        <taxon>Dothideomycetidae</taxon>
        <taxon>Myriangiales</taxon>
        <taxon>Myriangiaceae</taxon>
        <taxon>Myriangium</taxon>
    </lineage>
</organism>
<dbReference type="EMBL" id="ML996084">
    <property type="protein sequence ID" value="KAF2153872.1"/>
    <property type="molecule type" value="Genomic_DNA"/>
</dbReference>
<name>A0A9P4J5K1_9PEZI</name>
<evidence type="ECO:0000313" key="3">
    <source>
        <dbReference type="Proteomes" id="UP000799439"/>
    </source>
</evidence>
<reference evidence="2" key="1">
    <citation type="journal article" date="2020" name="Stud. Mycol.">
        <title>101 Dothideomycetes genomes: a test case for predicting lifestyles and emergence of pathogens.</title>
        <authorList>
            <person name="Haridas S."/>
            <person name="Albert R."/>
            <person name="Binder M."/>
            <person name="Bloem J."/>
            <person name="Labutti K."/>
            <person name="Salamov A."/>
            <person name="Andreopoulos B."/>
            <person name="Baker S."/>
            <person name="Barry K."/>
            <person name="Bills G."/>
            <person name="Bluhm B."/>
            <person name="Cannon C."/>
            <person name="Castanera R."/>
            <person name="Culley D."/>
            <person name="Daum C."/>
            <person name="Ezra D."/>
            <person name="Gonzalez J."/>
            <person name="Henrissat B."/>
            <person name="Kuo A."/>
            <person name="Liang C."/>
            <person name="Lipzen A."/>
            <person name="Lutzoni F."/>
            <person name="Magnuson J."/>
            <person name="Mondo S."/>
            <person name="Nolan M."/>
            <person name="Ohm R."/>
            <person name="Pangilinan J."/>
            <person name="Park H.-J."/>
            <person name="Ramirez L."/>
            <person name="Alfaro M."/>
            <person name="Sun H."/>
            <person name="Tritt A."/>
            <person name="Yoshinaga Y."/>
            <person name="Zwiers L.-H."/>
            <person name="Turgeon B."/>
            <person name="Goodwin S."/>
            <person name="Spatafora J."/>
            <person name="Crous P."/>
            <person name="Grigoriev I."/>
        </authorList>
    </citation>
    <scope>NUCLEOTIDE SEQUENCE</scope>
    <source>
        <strain evidence="2">CBS 260.36</strain>
    </source>
</reference>
<dbReference type="AlphaFoldDB" id="A0A9P4J5K1"/>
<gene>
    <name evidence="2" type="ORF">K461DRAFT_266974</name>
</gene>
<accession>A0A9P4J5K1</accession>
<protein>
    <submittedName>
        <fullName evidence="2">Uncharacterized protein</fullName>
    </submittedName>
</protein>
<dbReference type="Proteomes" id="UP000799439">
    <property type="component" value="Unassembled WGS sequence"/>
</dbReference>
<evidence type="ECO:0000313" key="2">
    <source>
        <dbReference type="EMBL" id="KAF2153872.1"/>
    </source>
</evidence>
<comment type="caution">
    <text evidence="2">The sequence shown here is derived from an EMBL/GenBank/DDBJ whole genome shotgun (WGS) entry which is preliminary data.</text>
</comment>
<keyword evidence="3" id="KW-1185">Reference proteome</keyword>
<proteinExistence type="predicted"/>